<protein>
    <submittedName>
        <fullName evidence="2">Uncharacterized protein</fullName>
    </submittedName>
</protein>
<organism evidence="2 3">
    <name type="scientific">Naegleria lovaniensis</name>
    <name type="common">Amoeba</name>
    <dbReference type="NCBI Taxonomy" id="51637"/>
    <lineage>
        <taxon>Eukaryota</taxon>
        <taxon>Discoba</taxon>
        <taxon>Heterolobosea</taxon>
        <taxon>Tetramitia</taxon>
        <taxon>Eutetramitia</taxon>
        <taxon>Vahlkampfiidae</taxon>
        <taxon>Naegleria</taxon>
    </lineage>
</organism>
<dbReference type="EMBL" id="PYSW02000022">
    <property type="protein sequence ID" value="KAG2382962.1"/>
    <property type="molecule type" value="Genomic_DNA"/>
</dbReference>
<keyword evidence="3" id="KW-1185">Reference proteome</keyword>
<comment type="caution">
    <text evidence="2">The sequence shown here is derived from an EMBL/GenBank/DDBJ whole genome shotgun (WGS) entry which is preliminary data.</text>
</comment>
<feature type="compositionally biased region" description="Low complexity" evidence="1">
    <location>
        <begin position="35"/>
        <end position="52"/>
    </location>
</feature>
<sequence>MSTSSTQSKLFLVEEEEYLKKSSSSPVEAPEEWQSEPSSSTTTTTNVQQQESKPQHISSLYLFNYSNTPFYISIFYKENEGHDYEQQYDEILPFHPFTWFHIEERFHKSNPMHILGINLVDFNNSVSSQTFMVEELRMHSEHFWNGDVSFLTNTTSSSSHREEDLKQHIPPEKDDLIFVVTKHVGEKIKMFYCPYHV</sequence>
<gene>
    <name evidence="2" type="ORF">C9374_004929</name>
</gene>
<name>A0AA88GR29_NAELO</name>
<evidence type="ECO:0000313" key="3">
    <source>
        <dbReference type="Proteomes" id="UP000816034"/>
    </source>
</evidence>
<dbReference type="GeneID" id="68097384"/>
<accession>A0AA88GR29</accession>
<proteinExistence type="predicted"/>
<reference evidence="2 3" key="1">
    <citation type="journal article" date="2018" name="BMC Genomics">
        <title>The genome of Naegleria lovaniensis, the basis for a comparative approach to unravel pathogenicity factors of the human pathogenic amoeba N. fowleri.</title>
        <authorList>
            <person name="Liechti N."/>
            <person name="Schurch N."/>
            <person name="Bruggmann R."/>
            <person name="Wittwer M."/>
        </authorList>
    </citation>
    <scope>NUCLEOTIDE SEQUENCE [LARGE SCALE GENOMIC DNA]</scope>
    <source>
        <strain evidence="2 3">ATCC 30569</strain>
    </source>
</reference>
<feature type="region of interest" description="Disordered" evidence="1">
    <location>
        <begin position="20"/>
        <end position="52"/>
    </location>
</feature>
<dbReference type="AlphaFoldDB" id="A0AA88GR29"/>
<evidence type="ECO:0000256" key="1">
    <source>
        <dbReference type="SAM" id="MobiDB-lite"/>
    </source>
</evidence>
<dbReference type="Proteomes" id="UP000816034">
    <property type="component" value="Unassembled WGS sequence"/>
</dbReference>
<dbReference type="RefSeq" id="XP_044548641.1">
    <property type="nucleotide sequence ID" value="XM_044694622.1"/>
</dbReference>
<evidence type="ECO:0000313" key="2">
    <source>
        <dbReference type="EMBL" id="KAG2382962.1"/>
    </source>
</evidence>